<keyword evidence="3" id="KW-1185">Reference proteome</keyword>
<gene>
    <name evidence="2" type="ORF">N7U62_19640</name>
</gene>
<protein>
    <submittedName>
        <fullName evidence="2">Periplasmic heavy metal sensor</fullName>
    </submittedName>
</protein>
<organism evidence="2 3">
    <name type="scientific">Reichenbachiella ulvae</name>
    <dbReference type="NCBI Taxonomy" id="2980104"/>
    <lineage>
        <taxon>Bacteria</taxon>
        <taxon>Pseudomonadati</taxon>
        <taxon>Bacteroidota</taxon>
        <taxon>Cytophagia</taxon>
        <taxon>Cytophagales</taxon>
        <taxon>Reichenbachiellaceae</taxon>
        <taxon>Reichenbachiella</taxon>
    </lineage>
</organism>
<dbReference type="Proteomes" id="UP001300692">
    <property type="component" value="Unassembled WGS sequence"/>
</dbReference>
<dbReference type="RefSeq" id="WP_264139793.1">
    <property type="nucleotide sequence ID" value="NZ_JAOYOD010000001.1"/>
</dbReference>
<feature type="transmembrane region" description="Helical" evidence="1">
    <location>
        <begin position="12"/>
        <end position="29"/>
    </location>
</feature>
<dbReference type="Gene3D" id="1.20.120.1490">
    <property type="match status" value="1"/>
</dbReference>
<reference evidence="2 3" key="1">
    <citation type="submission" date="2022-10" db="EMBL/GenBank/DDBJ databases">
        <title>Comparative genomics and taxonomic characterization of three novel marine species of genus Reichenbachiella exhibiting antioxidant and polysaccharide degradation activities.</title>
        <authorList>
            <person name="Muhammad N."/>
            <person name="Lee Y.-J."/>
            <person name="Ko J."/>
            <person name="Kim S.-G."/>
        </authorList>
    </citation>
    <scope>NUCLEOTIDE SEQUENCE [LARGE SCALE GENOMIC DNA]</scope>
    <source>
        <strain evidence="2 3">ABR2-5</strain>
    </source>
</reference>
<keyword evidence="1" id="KW-0812">Transmembrane</keyword>
<evidence type="ECO:0000313" key="3">
    <source>
        <dbReference type="Proteomes" id="UP001300692"/>
    </source>
</evidence>
<name>A0ABT3CYX5_9BACT</name>
<accession>A0ABT3CYX5</accession>
<dbReference type="EMBL" id="JAOYOD010000001">
    <property type="protein sequence ID" value="MCV9388900.1"/>
    <property type="molecule type" value="Genomic_DNA"/>
</dbReference>
<keyword evidence="1" id="KW-0472">Membrane</keyword>
<comment type="caution">
    <text evidence="2">The sequence shown here is derived from an EMBL/GenBank/DDBJ whole genome shotgun (WGS) entry which is preliminary data.</text>
</comment>
<proteinExistence type="predicted"/>
<sequence length="159" mass="18604">MNSQKYSQLKNFIIIALVLCNLVCIWFLVGKPGFNDPKVPRGEEWFIQNILKKKIGLDDDQVTEFLKFKREHQQELHGKWGEMHQLRKELFDNLGNENYNLSSQIQKTGQLQAELDSMAFAHFTQLRSICRPEQYEAFDAGVKRMMLRGGGRGRDKDRK</sequence>
<evidence type="ECO:0000313" key="2">
    <source>
        <dbReference type="EMBL" id="MCV9388900.1"/>
    </source>
</evidence>
<keyword evidence="1" id="KW-1133">Transmembrane helix</keyword>
<evidence type="ECO:0000256" key="1">
    <source>
        <dbReference type="SAM" id="Phobius"/>
    </source>
</evidence>